<organism evidence="11 13">
    <name type="scientific">Dorea longicatena</name>
    <dbReference type="NCBI Taxonomy" id="88431"/>
    <lineage>
        <taxon>Bacteria</taxon>
        <taxon>Bacillati</taxon>
        <taxon>Bacillota</taxon>
        <taxon>Clostridia</taxon>
        <taxon>Lachnospirales</taxon>
        <taxon>Lachnospiraceae</taxon>
        <taxon>Dorea</taxon>
    </lineage>
</organism>
<dbReference type="EMBL" id="WWSH01000014">
    <property type="protein sequence ID" value="MZK11364.1"/>
    <property type="molecule type" value="Genomic_DNA"/>
</dbReference>
<feature type="domain" description="Topo IA-type catalytic" evidence="10">
    <location>
        <begin position="152"/>
        <end position="629"/>
    </location>
</feature>
<evidence type="ECO:0000313" key="13">
    <source>
        <dbReference type="Proteomes" id="UP000095597"/>
    </source>
</evidence>
<dbReference type="InterPro" id="IPR005738">
    <property type="entry name" value="TopoIII"/>
</dbReference>
<dbReference type="InterPro" id="IPR006171">
    <property type="entry name" value="TOPRIM_dom"/>
</dbReference>
<feature type="site" description="Interaction with DNA" evidence="8">
    <location>
        <position position="60"/>
    </location>
</feature>
<dbReference type="GO" id="GO:0006310">
    <property type="term" value="P:DNA recombination"/>
    <property type="evidence" value="ECO:0007669"/>
    <property type="project" value="TreeGrafter"/>
</dbReference>
<dbReference type="InterPro" id="IPR003601">
    <property type="entry name" value="Topo_IA_2"/>
</dbReference>
<dbReference type="SUPFAM" id="SSF56712">
    <property type="entry name" value="Prokaryotic type I DNA topoisomerase"/>
    <property type="match status" value="1"/>
</dbReference>
<dbReference type="InterPro" id="IPR034144">
    <property type="entry name" value="TOPRIM_TopoIII"/>
</dbReference>
<dbReference type="PROSITE" id="PS52039">
    <property type="entry name" value="TOPO_IA_2"/>
    <property type="match status" value="1"/>
</dbReference>
<evidence type="ECO:0000313" key="14">
    <source>
        <dbReference type="Proteomes" id="UP000449249"/>
    </source>
</evidence>
<dbReference type="GO" id="GO:0043597">
    <property type="term" value="C:cytoplasmic replication fork"/>
    <property type="evidence" value="ECO:0007669"/>
    <property type="project" value="TreeGrafter"/>
</dbReference>
<proteinExistence type="inferred from homology"/>
<dbReference type="CDD" id="cd03362">
    <property type="entry name" value="TOPRIM_TopoIA_TopoIII"/>
    <property type="match status" value="1"/>
</dbReference>
<dbReference type="PROSITE" id="PS50880">
    <property type="entry name" value="TOPRIM"/>
    <property type="match status" value="1"/>
</dbReference>
<reference evidence="11 13" key="1">
    <citation type="submission" date="2015-09" db="EMBL/GenBank/DDBJ databases">
        <authorList>
            <consortium name="Pathogen Informatics"/>
        </authorList>
    </citation>
    <scope>NUCLEOTIDE SEQUENCE [LARGE SCALE GENOMIC DNA]</scope>
    <source>
        <strain evidence="11 13">2789STDY5834961</strain>
    </source>
</reference>
<sequence>MKSLVLAEKPSVARDIARVLGCHKNISGAIEGSNYIVTWALGHLVTLADPEEYDKKFKAWDMSYLPMVPKKWELVVIKQTSKQYHNVKTQLFRKDVSEIIIATDAGREGELVARWILDKAGCHKPIRRLWISSVTDKAIKEGFAHLKDGRAYNDLYHAARSRAEADWLVGINATRALTCKYNAQLSCGRVQTPTLAMIAHREQQIRSFKPEDYYGLRCTTSVTGGSIGTMASIVTWTWQQKKSGSLRSFNKDLITGLDKKLKNQTLTVTDVHTSSKRTPSPGLYDLTELQRDANKRFGFSAKETLNIMQSLYEHHKVLTYPRTDSRYIGTDIVPTIKERLKACNIGPYKKYIPELLKKPLKTSKAFVDDKKVSDHHAIIPTEEYVQMEHMSNNERKIYDLVVRRFISVLYPAFEYEQTTLKAEAAGETFTAKGKVIKAAGWKAVYADAASSGSSASQYDAYGDYEDSEDFGEDFQNNDMYLKASEQALPVLHKGDTLTVTRTNITSGKTKAPARFTEATLLSAMENPVRYMSSDDNKMKKTLGETGGLGTVATRADIIEKLFHSFLLEKKGNEILLTSKGKQLLELVPEDLKKPELTASWEMELAKIAKGTHKEQVFIKDIESYTKELIRDIKTSDGTFRHDNLTNTKCPRCGKRMLSVKGKNSRMLVCQDRECGYRETIARTSNARCPNCHKKMELIKKGDSETFVCSCGYKEKLEAFKNRRAKEGAGVSKRDVQKYLKKQQQQNDEPVNNAFAQALAGLKLDK</sequence>
<dbReference type="InterPro" id="IPR023405">
    <property type="entry name" value="Topo_IA_core_domain"/>
</dbReference>
<dbReference type="Proteomes" id="UP000449249">
    <property type="component" value="Unassembled WGS sequence"/>
</dbReference>
<evidence type="ECO:0000256" key="6">
    <source>
        <dbReference type="ARBA" id="ARBA00023125"/>
    </source>
</evidence>
<feature type="binding site" evidence="8">
    <location>
        <position position="104"/>
    </location>
    <ligand>
        <name>Mg(2+)</name>
        <dbReference type="ChEBI" id="CHEBI:18420"/>
        <note>catalytic</note>
    </ligand>
</feature>
<keyword evidence="4 8" id="KW-0460">Magnesium</keyword>
<dbReference type="PRINTS" id="PR00417">
    <property type="entry name" value="PRTPISMRASEI"/>
</dbReference>
<reference evidence="12 14" key="2">
    <citation type="journal article" date="2019" name="Nat. Med.">
        <title>A library of human gut bacterial isolates paired with longitudinal multiomics data enables mechanistic microbiome research.</title>
        <authorList>
            <person name="Poyet M."/>
            <person name="Groussin M."/>
            <person name="Gibbons S.M."/>
            <person name="Avila-Pacheco J."/>
            <person name="Jiang X."/>
            <person name="Kearney S.M."/>
            <person name="Perrotta A.R."/>
            <person name="Berdy B."/>
            <person name="Zhao S."/>
            <person name="Lieberman T.D."/>
            <person name="Swanson P.K."/>
            <person name="Smith M."/>
            <person name="Roesemann S."/>
            <person name="Alexander J.E."/>
            <person name="Rich S.A."/>
            <person name="Livny J."/>
            <person name="Vlamakis H."/>
            <person name="Clish C."/>
            <person name="Bullock K."/>
            <person name="Deik A."/>
            <person name="Scott J."/>
            <person name="Pierce K.A."/>
            <person name="Xavier R.J."/>
            <person name="Alm E.J."/>
        </authorList>
    </citation>
    <scope>NUCLEOTIDE SEQUENCE [LARGE SCALE GENOMIC DNA]</scope>
    <source>
        <strain evidence="12 14">BIOML-A1</strain>
    </source>
</reference>
<dbReference type="GO" id="GO:0003917">
    <property type="term" value="F:DNA topoisomerase type I (single strand cut, ATP-independent) activity"/>
    <property type="evidence" value="ECO:0007669"/>
    <property type="project" value="UniProtKB-UniRule"/>
</dbReference>
<dbReference type="InterPro" id="IPR013826">
    <property type="entry name" value="Topo_IA_cen_sub3"/>
</dbReference>
<dbReference type="EC" id="5.6.2.1" evidence="8"/>
<dbReference type="RefSeq" id="WP_055215306.1">
    <property type="nucleotide sequence ID" value="NZ_CYXO01000026.1"/>
</dbReference>
<dbReference type="PANTHER" id="PTHR11390:SF21">
    <property type="entry name" value="DNA TOPOISOMERASE 3-ALPHA"/>
    <property type="match status" value="1"/>
</dbReference>
<dbReference type="InterPro" id="IPR000380">
    <property type="entry name" value="Topo_IA"/>
</dbReference>
<dbReference type="AlphaFoldDB" id="A0A173VE29"/>
<dbReference type="SMART" id="SM00493">
    <property type="entry name" value="TOPRIM"/>
    <property type="match status" value="1"/>
</dbReference>
<evidence type="ECO:0000256" key="5">
    <source>
        <dbReference type="ARBA" id="ARBA00023029"/>
    </source>
</evidence>
<comment type="cofactor">
    <cofactor evidence="8">
        <name>Mg(2+)</name>
        <dbReference type="ChEBI" id="CHEBI:18420"/>
    </cofactor>
</comment>
<dbReference type="InterPro" id="IPR023406">
    <property type="entry name" value="Topo_IA_AS"/>
</dbReference>
<dbReference type="PROSITE" id="PS00396">
    <property type="entry name" value="TOPO_IA_1"/>
    <property type="match status" value="1"/>
</dbReference>
<feature type="site" description="Interaction with DNA" evidence="8">
    <location>
        <position position="167"/>
    </location>
</feature>
<dbReference type="Proteomes" id="UP000095597">
    <property type="component" value="Unassembled WGS sequence"/>
</dbReference>
<evidence type="ECO:0000259" key="10">
    <source>
        <dbReference type="PROSITE" id="PS52039"/>
    </source>
</evidence>
<dbReference type="NCBIfam" id="NF005829">
    <property type="entry name" value="PRK07726.1"/>
    <property type="match status" value="1"/>
</dbReference>
<evidence type="ECO:0000313" key="11">
    <source>
        <dbReference type="EMBL" id="CUN25334.1"/>
    </source>
</evidence>
<accession>A0A173VE29</accession>
<dbReference type="Pfam" id="PF01131">
    <property type="entry name" value="Topoisom_bac"/>
    <property type="match status" value="1"/>
</dbReference>
<dbReference type="Gene3D" id="3.40.50.140">
    <property type="match status" value="1"/>
</dbReference>
<comment type="function">
    <text evidence="8">Releases the supercoiling and torsional tension of DNA, which is introduced during the DNA replication and transcription, by transiently cleaving and rejoining one strand of the DNA duplex. Introduces a single-strand break via transesterification at a target site in duplex DNA. The scissile phosphodiester is attacked by the catalytic tyrosine of the enzyme, resulting in the formation of a DNA-(5'-phosphotyrosyl)-enzyme intermediate and the expulsion of a 3'-OH DNA strand. The free DNA strand then undergoes passage around the unbroken strand, thus removing DNA supercoils. Finally, in the religation step, the DNA 3'-OH attacks the covalent intermediate to expel the active-site tyrosine and restore the DNA phosphodiester backbone.</text>
</comment>
<feature type="site" description="Interaction with DNA" evidence="8">
    <location>
        <position position="322"/>
    </location>
</feature>
<dbReference type="OrthoDB" id="9803554at2"/>
<dbReference type="InterPro" id="IPR013497">
    <property type="entry name" value="Topo_IA_cen"/>
</dbReference>
<evidence type="ECO:0000256" key="8">
    <source>
        <dbReference type="HAMAP-Rule" id="MF_00953"/>
    </source>
</evidence>
<dbReference type="CDD" id="cd00186">
    <property type="entry name" value="TOP1Ac"/>
    <property type="match status" value="1"/>
</dbReference>
<dbReference type="InterPro" id="IPR003602">
    <property type="entry name" value="Topo_IA_DNA-bd_dom"/>
</dbReference>
<keyword evidence="3 8" id="KW-0479">Metal-binding</keyword>
<evidence type="ECO:0000256" key="3">
    <source>
        <dbReference type="ARBA" id="ARBA00022723"/>
    </source>
</evidence>
<feature type="region of interest" description="Interaction with DNA" evidence="8">
    <location>
        <begin position="186"/>
        <end position="191"/>
    </location>
</feature>
<protein>
    <recommendedName>
        <fullName evidence="8">DNA topoisomerase 3</fullName>
        <ecNumber evidence="8">5.6.2.1</ecNumber>
    </recommendedName>
    <alternativeName>
        <fullName evidence="8">DNA topoisomerase III</fullName>
    </alternativeName>
</protein>
<dbReference type="Gene3D" id="1.10.460.10">
    <property type="entry name" value="Topoisomerase I, domain 2"/>
    <property type="match status" value="1"/>
</dbReference>
<feature type="binding site" evidence="8">
    <location>
        <position position="8"/>
    </location>
    <ligand>
        <name>Mg(2+)</name>
        <dbReference type="ChEBI" id="CHEBI:18420"/>
        <note>catalytic</note>
    </ligand>
</feature>
<feature type="site" description="Interaction with DNA" evidence="8">
    <location>
        <position position="175"/>
    </location>
</feature>
<dbReference type="HAMAP" id="MF_00953">
    <property type="entry name" value="Topoisom_3_prok"/>
    <property type="match status" value="1"/>
</dbReference>
<dbReference type="SMART" id="SM00437">
    <property type="entry name" value="TOP1Ac"/>
    <property type="match status" value="1"/>
</dbReference>
<evidence type="ECO:0000256" key="7">
    <source>
        <dbReference type="ARBA" id="ARBA00023235"/>
    </source>
</evidence>
<dbReference type="GO" id="GO:0006281">
    <property type="term" value="P:DNA repair"/>
    <property type="evidence" value="ECO:0007669"/>
    <property type="project" value="TreeGrafter"/>
</dbReference>
<dbReference type="GO" id="GO:0006265">
    <property type="term" value="P:DNA topological change"/>
    <property type="evidence" value="ECO:0007669"/>
    <property type="project" value="UniProtKB-UniRule"/>
</dbReference>
<evidence type="ECO:0000256" key="1">
    <source>
        <dbReference type="ARBA" id="ARBA00000213"/>
    </source>
</evidence>
<keyword evidence="5 8" id="KW-0799">Topoisomerase</keyword>
<keyword evidence="7 8" id="KW-0413">Isomerase</keyword>
<dbReference type="NCBIfam" id="TIGR01056">
    <property type="entry name" value="topB"/>
    <property type="match status" value="1"/>
</dbReference>
<dbReference type="GO" id="GO:0000287">
    <property type="term" value="F:magnesium ion binding"/>
    <property type="evidence" value="ECO:0007669"/>
    <property type="project" value="UniProtKB-UniRule"/>
</dbReference>
<feature type="domain" description="Toprim" evidence="9">
    <location>
        <begin position="2"/>
        <end position="135"/>
    </location>
</feature>
<evidence type="ECO:0000313" key="12">
    <source>
        <dbReference type="EMBL" id="MZK11364.1"/>
    </source>
</evidence>
<gene>
    <name evidence="11" type="primary">topB_5</name>
    <name evidence="8 12" type="synonym">topB</name>
    <name evidence="11" type="ORF">ERS852573_02887</name>
    <name evidence="12" type="ORF">GT576_13710</name>
</gene>
<evidence type="ECO:0000256" key="2">
    <source>
        <dbReference type="ARBA" id="ARBA00009446"/>
    </source>
</evidence>
<dbReference type="GO" id="GO:0003677">
    <property type="term" value="F:DNA binding"/>
    <property type="evidence" value="ECO:0007669"/>
    <property type="project" value="UniProtKB-KW"/>
</dbReference>
<evidence type="ECO:0000256" key="4">
    <source>
        <dbReference type="ARBA" id="ARBA00022842"/>
    </source>
</evidence>
<name>A0A173VE29_9FIRM</name>
<dbReference type="InterPro" id="IPR013825">
    <property type="entry name" value="Topo_IA_cen_sub2"/>
</dbReference>
<comment type="caution">
    <text evidence="8">Lacks conserved residue(s) required for the propagation of feature annotation.</text>
</comment>
<dbReference type="SMART" id="SM00436">
    <property type="entry name" value="TOP1Bc"/>
    <property type="match status" value="1"/>
</dbReference>
<dbReference type="InterPro" id="IPR013824">
    <property type="entry name" value="Topo_IA_cen_sub1"/>
</dbReference>
<dbReference type="PANTHER" id="PTHR11390">
    <property type="entry name" value="PROKARYOTIC DNA TOPOISOMERASE"/>
    <property type="match status" value="1"/>
</dbReference>
<dbReference type="Gene3D" id="1.10.290.10">
    <property type="entry name" value="Topoisomerase I, domain 4"/>
    <property type="match status" value="1"/>
</dbReference>
<dbReference type="Gene3D" id="2.70.20.10">
    <property type="entry name" value="Topoisomerase I, domain 3"/>
    <property type="match status" value="1"/>
</dbReference>
<dbReference type="EMBL" id="CYXO01000026">
    <property type="protein sequence ID" value="CUN25334.1"/>
    <property type="molecule type" value="Genomic_DNA"/>
</dbReference>
<evidence type="ECO:0000259" key="9">
    <source>
        <dbReference type="PROSITE" id="PS50880"/>
    </source>
</evidence>
<comment type="catalytic activity">
    <reaction evidence="1 8">
        <text>ATP-independent breakage of single-stranded DNA, followed by passage and rejoining.</text>
        <dbReference type="EC" id="5.6.2.1"/>
    </reaction>
</comment>
<feature type="active site" description="O-(5'-phospho-DNA)-tyrosine intermediate" evidence="8">
    <location>
        <position position="320"/>
    </location>
</feature>
<keyword evidence="6 8" id="KW-0238">DNA-binding</keyword>
<comment type="similarity">
    <text evidence="2 8">Belongs to the type IA topoisomerase family.</text>
</comment>
<dbReference type="Pfam" id="PF01751">
    <property type="entry name" value="Toprim"/>
    <property type="match status" value="1"/>
</dbReference>